<accession>A0A8D8EK19</accession>
<dbReference type="PANTHER" id="PTHR43313:SF1">
    <property type="entry name" value="3BETA-HYDROXYSTEROID DEHYDROGENASE DHS-16"/>
    <property type="match status" value="1"/>
</dbReference>
<dbReference type="InterPro" id="IPR002347">
    <property type="entry name" value="SDR_fam"/>
</dbReference>
<dbReference type="PANTHER" id="PTHR43313">
    <property type="entry name" value="SHORT-CHAIN DEHYDROGENASE/REDUCTASE FAMILY 9C"/>
    <property type="match status" value="1"/>
</dbReference>
<evidence type="ECO:0000256" key="1">
    <source>
        <dbReference type="ARBA" id="ARBA00023002"/>
    </source>
</evidence>
<protein>
    <submittedName>
        <fullName evidence="2">Retinal Dehydrogenase A (RDH-A)</fullName>
    </submittedName>
</protein>
<organism evidence="2">
    <name type="scientific">Leptochiton asellus</name>
    <dbReference type="NCBI Taxonomy" id="211853"/>
    <lineage>
        <taxon>Eukaryota</taxon>
        <taxon>Metazoa</taxon>
        <taxon>Spiralia</taxon>
        <taxon>Lophotrochozoa</taxon>
        <taxon>Mollusca</taxon>
        <taxon>Polyplacophora</taxon>
        <taxon>Neoloricata</taxon>
        <taxon>Lepidopleurida</taxon>
        <taxon>Lepidopleuridae</taxon>
        <taxon>Leptochiton</taxon>
    </lineage>
</organism>
<dbReference type="InterPro" id="IPR020904">
    <property type="entry name" value="Sc_DH/Rdtase_CS"/>
</dbReference>
<sequence length="324" mass="36702">MAWLWIVIVCVVLYYVLMLIRHKLSVGGYQDRHVLITGCDTGFGHLLALRLDEMGFRVFAGCLTDKGEDELRKNASKALHAFHFDVTQDMSLQNALKHVTNNIPPGKGLWGIVNNAGIAGPGFLAPLEWLTKEDYEKTLAVNLFGPIETTRVFLPLIRKEKGRVVIMSSIAGIINIPTECAYAVSKHALESYADTLRMSVRMYEVSVHTIRPSGFATTFQNKEAIEANVKSIWRRLDPERRTFYGEQYFDGLLLLRRRLSAMFTRDPRPSKVVDTYVHALTARYPKTHYRVGWGANTTVRIIAWLPDGVRDWLWASIIPRPVGA</sequence>
<evidence type="ECO:0000313" key="2">
    <source>
        <dbReference type="EMBL" id="CAG4719766.1"/>
    </source>
</evidence>
<dbReference type="PROSITE" id="PS00061">
    <property type="entry name" value="ADH_SHORT"/>
    <property type="match status" value="1"/>
</dbReference>
<dbReference type="Gene3D" id="3.40.50.720">
    <property type="entry name" value="NAD(P)-binding Rossmann-like Domain"/>
    <property type="match status" value="1"/>
</dbReference>
<keyword evidence="1" id="KW-0560">Oxidoreductase</keyword>
<dbReference type="Pfam" id="PF00106">
    <property type="entry name" value="adh_short"/>
    <property type="match status" value="1"/>
</dbReference>
<dbReference type="PRINTS" id="PR00081">
    <property type="entry name" value="GDHRDH"/>
</dbReference>
<dbReference type="GO" id="GO:0016491">
    <property type="term" value="F:oxidoreductase activity"/>
    <property type="evidence" value="ECO:0007669"/>
    <property type="project" value="UniProtKB-KW"/>
</dbReference>
<name>A0A8D8EK19_9MOLL</name>
<dbReference type="InterPro" id="IPR036291">
    <property type="entry name" value="NAD(P)-bd_dom_sf"/>
</dbReference>
<dbReference type="EMBL" id="OD960290">
    <property type="protein sequence ID" value="CAG4719766.1"/>
    <property type="molecule type" value="mRNA"/>
</dbReference>
<dbReference type="SUPFAM" id="SSF51735">
    <property type="entry name" value="NAD(P)-binding Rossmann-fold domains"/>
    <property type="match status" value="1"/>
</dbReference>
<reference evidence="2" key="1">
    <citation type="submission" date="2021-04" db="EMBL/GenBank/DDBJ databases">
        <authorList>
            <person name="Leclere L."/>
        </authorList>
    </citation>
    <scope>NUCLEOTIDE SEQUENCE</scope>
</reference>
<proteinExistence type="evidence at transcript level"/>
<dbReference type="GO" id="GO:0008202">
    <property type="term" value="P:steroid metabolic process"/>
    <property type="evidence" value="ECO:0007669"/>
    <property type="project" value="TreeGrafter"/>
</dbReference>
<dbReference type="AlphaFoldDB" id="A0A8D8EK19"/>